<dbReference type="RefSeq" id="WP_054598567.1">
    <property type="nucleotide sequence ID" value="NZ_CP091509.1"/>
</dbReference>
<dbReference type="Proteomes" id="UP000193303">
    <property type="component" value="Unassembled WGS sequence"/>
</dbReference>
<proteinExistence type="predicted"/>
<name>A0A1X3DKS2_9NEIS</name>
<evidence type="ECO:0000313" key="4">
    <source>
        <dbReference type="Proteomes" id="UP000193346"/>
    </source>
</evidence>
<dbReference type="Pfam" id="PF14113">
    <property type="entry name" value="Tae4"/>
    <property type="match status" value="1"/>
</dbReference>
<evidence type="ECO:0000313" key="1">
    <source>
        <dbReference type="EMBL" id="OSI24270.1"/>
    </source>
</evidence>
<dbReference type="STRING" id="1931275.BV914_06575"/>
<organism evidence="1 3">
    <name type="scientific">Neisseria dumasiana</name>
    <dbReference type="NCBI Taxonomy" id="1931275"/>
    <lineage>
        <taxon>Bacteria</taxon>
        <taxon>Pseudomonadati</taxon>
        <taxon>Pseudomonadota</taxon>
        <taxon>Betaproteobacteria</taxon>
        <taxon>Neisseriales</taxon>
        <taxon>Neisseriaceae</taxon>
        <taxon>Neisseria</taxon>
    </lineage>
</organism>
<evidence type="ECO:0008006" key="5">
    <source>
        <dbReference type="Google" id="ProtNLM"/>
    </source>
</evidence>
<dbReference type="AlphaFoldDB" id="A0A1X3DKS2"/>
<protein>
    <recommendedName>
        <fullName evidence="5">Type VI secretion system amidase effector protein Tae4</fullName>
    </recommendedName>
</protein>
<sequence length="182" mass="20278">MTITVTAQGSSASISIKRPRFSDLWKAYPKKSSAEEAYRQAGGIPLALYLENSTAYENACAIRLSHSFNEGNFPLTKQKLSSVKNAYAQKGANGKPYLFRVNDMIKYVTNQLGKPDIELIANGTNQSKHFAGMQGIIIFVVKGWGNATGHVTLWNDYECGDKCYFQPNNATLVKILFWRLID</sequence>
<reference evidence="3" key="2">
    <citation type="submission" date="2017-01" db="EMBL/GenBank/DDBJ databases">
        <authorList>
            <person name="Mah S.A."/>
            <person name="Swanson W.J."/>
            <person name="Moy G.W."/>
            <person name="Vacquier V.D."/>
        </authorList>
    </citation>
    <scope>NUCLEOTIDE SEQUENCE [LARGE SCALE GENOMIC DNA]</scope>
    <source>
        <strain evidence="3">124861</strain>
    </source>
</reference>
<evidence type="ECO:0000313" key="3">
    <source>
        <dbReference type="Proteomes" id="UP000193303"/>
    </source>
</evidence>
<dbReference type="InterPro" id="IPR025562">
    <property type="entry name" value="Tae4"/>
</dbReference>
<dbReference type="Proteomes" id="UP000193346">
    <property type="component" value="Unassembled WGS sequence"/>
</dbReference>
<reference evidence="1 4" key="1">
    <citation type="submission" date="2017-01" db="EMBL/GenBank/DDBJ databases">
        <authorList>
            <person name="Wolfgang W.J."/>
            <person name="Cole J."/>
            <person name="Wroblewski D."/>
            <person name="Mcginnis J."/>
            <person name="Musser K.A."/>
        </authorList>
    </citation>
    <scope>NUCLEOTIDE SEQUENCE</scope>
    <source>
        <strain evidence="1">124861</strain>
        <strain evidence="2 4">93087</strain>
    </source>
</reference>
<dbReference type="EMBL" id="MTAB01000004">
    <property type="protein sequence ID" value="OSI24270.1"/>
    <property type="molecule type" value="Genomic_DNA"/>
</dbReference>
<accession>A0A1X3DKS2</accession>
<dbReference type="Gene3D" id="3.90.1720.70">
    <property type="match status" value="1"/>
</dbReference>
<evidence type="ECO:0000313" key="2">
    <source>
        <dbReference type="EMBL" id="OSI36634.1"/>
    </source>
</evidence>
<keyword evidence="4" id="KW-1185">Reference proteome</keyword>
<gene>
    <name evidence="1" type="ORF">BV912_02715</name>
    <name evidence="2" type="ORF">BV913_01115</name>
</gene>
<comment type="caution">
    <text evidence="1">The sequence shown here is derived from an EMBL/GenBank/DDBJ whole genome shotgun (WGS) entry which is preliminary data.</text>
</comment>
<dbReference type="EMBL" id="MTAC01000002">
    <property type="protein sequence ID" value="OSI36634.1"/>
    <property type="molecule type" value="Genomic_DNA"/>
</dbReference>